<keyword evidence="3" id="KW-1185">Reference proteome</keyword>
<organism evidence="2 3">
    <name type="scientific">Natranaerobius trueperi</name>
    <dbReference type="NCBI Taxonomy" id="759412"/>
    <lineage>
        <taxon>Bacteria</taxon>
        <taxon>Bacillati</taxon>
        <taxon>Bacillota</taxon>
        <taxon>Clostridia</taxon>
        <taxon>Natranaerobiales</taxon>
        <taxon>Natranaerobiaceae</taxon>
        <taxon>Natranaerobius</taxon>
    </lineage>
</organism>
<comment type="caution">
    <text evidence="2">The sequence shown here is derived from an EMBL/GenBank/DDBJ whole genome shotgun (WGS) entry which is preliminary data.</text>
</comment>
<gene>
    <name evidence="2" type="ORF">CDO51_12140</name>
</gene>
<feature type="transmembrane region" description="Helical" evidence="1">
    <location>
        <begin position="41"/>
        <end position="58"/>
    </location>
</feature>
<evidence type="ECO:0000313" key="3">
    <source>
        <dbReference type="Proteomes" id="UP000214588"/>
    </source>
</evidence>
<reference evidence="2 3" key="1">
    <citation type="submission" date="2017-06" db="EMBL/GenBank/DDBJ databases">
        <title>Draft Genome Sequence of Natranaerobius trueperi halophilic, alkalithermophilic bacteria from soda lakes.</title>
        <authorList>
            <person name="Zhao B."/>
        </authorList>
    </citation>
    <scope>NUCLEOTIDE SEQUENCE [LARGE SCALE GENOMIC DNA]</scope>
    <source>
        <strain evidence="2 3">DSM 18760</strain>
    </source>
</reference>
<dbReference type="AlphaFoldDB" id="A0A226BVK4"/>
<feature type="transmembrane region" description="Helical" evidence="1">
    <location>
        <begin position="19"/>
        <end position="36"/>
    </location>
</feature>
<evidence type="ECO:0000313" key="2">
    <source>
        <dbReference type="EMBL" id="OWZ82792.1"/>
    </source>
</evidence>
<keyword evidence="1" id="KW-0472">Membrane</keyword>
<accession>A0A226BVK4</accession>
<dbReference type="RefSeq" id="WP_089024494.1">
    <property type="nucleotide sequence ID" value="NZ_NIQC01000041.1"/>
</dbReference>
<proteinExistence type="predicted"/>
<keyword evidence="1" id="KW-0812">Transmembrane</keyword>
<protein>
    <submittedName>
        <fullName evidence="2">Uncharacterized protein</fullName>
    </submittedName>
</protein>
<evidence type="ECO:0000256" key="1">
    <source>
        <dbReference type="SAM" id="Phobius"/>
    </source>
</evidence>
<keyword evidence="1" id="KW-1133">Transmembrane helix</keyword>
<dbReference type="EMBL" id="NIQC01000041">
    <property type="protein sequence ID" value="OWZ82792.1"/>
    <property type="molecule type" value="Genomic_DNA"/>
</dbReference>
<sequence>MDEQLEYIINELKYFWSRFYIQLILIFNLIVGIFLLFKQNLQELSSIVFLIIMHFFLYF</sequence>
<dbReference type="Proteomes" id="UP000214588">
    <property type="component" value="Unassembled WGS sequence"/>
</dbReference>
<name>A0A226BVK4_9FIRM</name>